<name>M2LBE7_BAUPA</name>
<evidence type="ECO:0000256" key="1">
    <source>
        <dbReference type="ARBA" id="ARBA00022737"/>
    </source>
</evidence>
<dbReference type="HOGENOM" id="CLU_024395_0_0_1"/>
<dbReference type="KEGG" id="bcom:BAUCODRAFT_127081"/>
<evidence type="ECO:0000313" key="5">
    <source>
        <dbReference type="EMBL" id="EMC91162.1"/>
    </source>
</evidence>
<dbReference type="Proteomes" id="UP000011761">
    <property type="component" value="Unassembled WGS sequence"/>
</dbReference>
<evidence type="ECO:0000256" key="2">
    <source>
        <dbReference type="ARBA" id="ARBA00022803"/>
    </source>
</evidence>
<dbReference type="PROSITE" id="PS50005">
    <property type="entry name" value="TPR"/>
    <property type="match status" value="1"/>
</dbReference>
<dbReference type="InterPro" id="IPR001810">
    <property type="entry name" value="F-box_dom"/>
</dbReference>
<evidence type="ECO:0000259" key="4">
    <source>
        <dbReference type="PROSITE" id="PS50181"/>
    </source>
</evidence>
<dbReference type="RefSeq" id="XP_007681607.1">
    <property type="nucleotide sequence ID" value="XM_007683417.1"/>
</dbReference>
<dbReference type="SUPFAM" id="SSF81383">
    <property type="entry name" value="F-box domain"/>
    <property type="match status" value="1"/>
</dbReference>
<dbReference type="InterPro" id="IPR032675">
    <property type="entry name" value="LRR_dom_sf"/>
</dbReference>
<gene>
    <name evidence="5" type="ORF">BAUCODRAFT_127081</name>
</gene>
<keyword evidence="2 3" id="KW-0802">TPR repeat</keyword>
<dbReference type="AlphaFoldDB" id="M2LBE7"/>
<sequence>MAHVQEHLQREGRACYKRHEYARALELFDRAIGRAESVHLLDNRAACYEKLNSLPAALKDAKQAIQLQPQDATGYLRAGKVLVKMEKHSVALGLYTYGLKSIRHQGQGYELLRKAHTVLQHQLAPPRSVDPLAVLPRELAEFILEHLNFQQRINACLVSMQWTHFIRSTPSLWSHVDLSVARRKVRNDFISRAINIGRAKIKAATLNNLLDANRALSALLQHCPLQELTLLGTGILDAGLLNSLSKAKHLRSLRVAKDTEMGNTTWTALLRTLNPAMEALHVTLRGFSVSSIPMPYKHLHTISIDAMLYDQAFWDKISTSLPNLRSLTAHQSPMNRLTERCGVDLTEMSRLETVDLRLNHLDLDLLRLPPTVLYLRLSSHQYTWFGGNSNSIGDLPRLQELKLDFAPAVPLALVNSFLAISDGNCGAKPSELRNVTFTLVDSGGKEETILMLLEHARLRNLREFALHGGMVADATCSSICDKLPHLARLNLSDTSVTGVGVKSVTGLRNLKELVLNNCPQVGRDAVQWTRTQGIRVQSRNAPTQAGGHKVRY</sequence>
<feature type="repeat" description="TPR" evidence="3">
    <location>
        <begin position="38"/>
        <end position="71"/>
    </location>
</feature>
<evidence type="ECO:0000256" key="3">
    <source>
        <dbReference type="PROSITE-ProRule" id="PRU00339"/>
    </source>
</evidence>
<dbReference type="InterPro" id="IPR036047">
    <property type="entry name" value="F-box-like_dom_sf"/>
</dbReference>
<dbReference type="PROSITE" id="PS50181">
    <property type="entry name" value="FBOX"/>
    <property type="match status" value="1"/>
</dbReference>
<dbReference type="PANTHER" id="PTHR22904:SF523">
    <property type="entry name" value="STRESS-INDUCED-PHOSPHOPROTEIN 1"/>
    <property type="match status" value="1"/>
</dbReference>
<dbReference type="PANTHER" id="PTHR22904">
    <property type="entry name" value="TPR REPEAT CONTAINING PROTEIN"/>
    <property type="match status" value="1"/>
</dbReference>
<proteinExistence type="predicted"/>
<dbReference type="STRING" id="717646.M2LBE7"/>
<dbReference type="Pfam" id="PF12937">
    <property type="entry name" value="F-box-like"/>
    <property type="match status" value="1"/>
</dbReference>
<evidence type="ECO:0000313" key="6">
    <source>
        <dbReference type="Proteomes" id="UP000011761"/>
    </source>
</evidence>
<keyword evidence="1" id="KW-0677">Repeat</keyword>
<reference evidence="5 6" key="1">
    <citation type="journal article" date="2012" name="PLoS Pathog.">
        <title>Diverse lifestyles and strategies of plant pathogenesis encoded in the genomes of eighteen Dothideomycetes fungi.</title>
        <authorList>
            <person name="Ohm R.A."/>
            <person name="Feau N."/>
            <person name="Henrissat B."/>
            <person name="Schoch C.L."/>
            <person name="Horwitz B.A."/>
            <person name="Barry K.W."/>
            <person name="Condon B.J."/>
            <person name="Copeland A.C."/>
            <person name="Dhillon B."/>
            <person name="Glaser F."/>
            <person name="Hesse C.N."/>
            <person name="Kosti I."/>
            <person name="LaButti K."/>
            <person name="Lindquist E.A."/>
            <person name="Lucas S."/>
            <person name="Salamov A.A."/>
            <person name="Bradshaw R.E."/>
            <person name="Ciuffetti L."/>
            <person name="Hamelin R.C."/>
            <person name="Kema G.H.J."/>
            <person name="Lawrence C."/>
            <person name="Scott J.A."/>
            <person name="Spatafora J.W."/>
            <person name="Turgeon B.G."/>
            <person name="de Wit P.J.G.M."/>
            <person name="Zhong S."/>
            <person name="Goodwin S.B."/>
            <person name="Grigoriev I.V."/>
        </authorList>
    </citation>
    <scope>NUCLEOTIDE SEQUENCE [LARGE SCALE GENOMIC DNA]</scope>
    <source>
        <strain evidence="5 6">UAMH 10762</strain>
    </source>
</reference>
<dbReference type="OMA" id="MRDLWMR"/>
<dbReference type="InterPro" id="IPR019734">
    <property type="entry name" value="TPR_rpt"/>
</dbReference>
<dbReference type="Gene3D" id="3.80.10.10">
    <property type="entry name" value="Ribonuclease Inhibitor"/>
    <property type="match status" value="2"/>
</dbReference>
<dbReference type="eggNOG" id="ENOG502SA77">
    <property type="taxonomic scope" value="Eukaryota"/>
</dbReference>
<keyword evidence="6" id="KW-1185">Reference proteome</keyword>
<dbReference type="OrthoDB" id="629492at2759"/>
<dbReference type="SUPFAM" id="SSF48452">
    <property type="entry name" value="TPR-like"/>
    <property type="match status" value="1"/>
</dbReference>
<accession>M2LBE7</accession>
<dbReference type="InterPro" id="IPR011990">
    <property type="entry name" value="TPR-like_helical_dom_sf"/>
</dbReference>
<dbReference type="Gene3D" id="1.20.1280.50">
    <property type="match status" value="1"/>
</dbReference>
<feature type="domain" description="F-box" evidence="4">
    <location>
        <begin position="129"/>
        <end position="176"/>
    </location>
</feature>
<dbReference type="SUPFAM" id="SSF52047">
    <property type="entry name" value="RNI-like"/>
    <property type="match status" value="1"/>
</dbReference>
<protein>
    <recommendedName>
        <fullName evidence="4">F-box domain-containing protein</fullName>
    </recommendedName>
</protein>
<dbReference type="GeneID" id="19108106"/>
<dbReference type="Gene3D" id="1.25.40.10">
    <property type="entry name" value="Tetratricopeptide repeat domain"/>
    <property type="match status" value="1"/>
</dbReference>
<organism evidence="5 6">
    <name type="scientific">Baudoinia panamericana (strain UAMH 10762)</name>
    <name type="common">Angels' share fungus</name>
    <name type="synonym">Baudoinia compniacensis (strain UAMH 10762)</name>
    <dbReference type="NCBI Taxonomy" id="717646"/>
    <lineage>
        <taxon>Eukaryota</taxon>
        <taxon>Fungi</taxon>
        <taxon>Dikarya</taxon>
        <taxon>Ascomycota</taxon>
        <taxon>Pezizomycotina</taxon>
        <taxon>Dothideomycetes</taxon>
        <taxon>Dothideomycetidae</taxon>
        <taxon>Mycosphaerellales</taxon>
        <taxon>Teratosphaeriaceae</taxon>
        <taxon>Baudoinia</taxon>
    </lineage>
</organism>
<dbReference type="EMBL" id="KB445564">
    <property type="protein sequence ID" value="EMC91162.1"/>
    <property type="molecule type" value="Genomic_DNA"/>
</dbReference>
<dbReference type="GO" id="GO:0051879">
    <property type="term" value="F:Hsp90 protein binding"/>
    <property type="evidence" value="ECO:0007669"/>
    <property type="project" value="TreeGrafter"/>
</dbReference>
<dbReference type="SMART" id="SM00256">
    <property type="entry name" value="FBOX"/>
    <property type="match status" value="1"/>
</dbReference>